<protein>
    <submittedName>
        <fullName evidence="1">Uncharacterized protein</fullName>
    </submittedName>
</protein>
<evidence type="ECO:0000313" key="2">
    <source>
        <dbReference type="Proteomes" id="UP000024635"/>
    </source>
</evidence>
<comment type="caution">
    <text evidence="1">The sequence shown here is derived from an EMBL/GenBank/DDBJ whole genome shotgun (WGS) entry which is preliminary data.</text>
</comment>
<dbReference type="AlphaFoldDB" id="A0A016THV0"/>
<keyword evidence="2" id="KW-1185">Reference proteome</keyword>
<gene>
    <name evidence="1" type="primary">Acey_s0101.g3397</name>
    <name evidence="1" type="ORF">Y032_0101g3397</name>
</gene>
<dbReference type="EMBL" id="JARK01001437">
    <property type="protein sequence ID" value="EYC02260.1"/>
    <property type="molecule type" value="Genomic_DNA"/>
</dbReference>
<sequence>MTPVDTTYTFSAHVAFIYPTLSQKTCLFLPSATRTFEDCSRDARMNQPITAQQRTYCHAAAVQLLTSSRVSLQVLVGFQRNPSKNSFHTFLDFYPWLEQTCSEDSPS</sequence>
<dbReference type="Proteomes" id="UP000024635">
    <property type="component" value="Unassembled WGS sequence"/>
</dbReference>
<proteinExistence type="predicted"/>
<accession>A0A016THV0</accession>
<organism evidence="1 2">
    <name type="scientific">Ancylostoma ceylanicum</name>
    <dbReference type="NCBI Taxonomy" id="53326"/>
    <lineage>
        <taxon>Eukaryota</taxon>
        <taxon>Metazoa</taxon>
        <taxon>Ecdysozoa</taxon>
        <taxon>Nematoda</taxon>
        <taxon>Chromadorea</taxon>
        <taxon>Rhabditida</taxon>
        <taxon>Rhabditina</taxon>
        <taxon>Rhabditomorpha</taxon>
        <taxon>Strongyloidea</taxon>
        <taxon>Ancylostomatidae</taxon>
        <taxon>Ancylostomatinae</taxon>
        <taxon>Ancylostoma</taxon>
    </lineage>
</organism>
<name>A0A016THV0_9BILA</name>
<evidence type="ECO:0000313" key="1">
    <source>
        <dbReference type="EMBL" id="EYC02260.1"/>
    </source>
</evidence>
<reference evidence="2" key="1">
    <citation type="journal article" date="2015" name="Nat. Genet.">
        <title>The genome and transcriptome of the zoonotic hookworm Ancylostoma ceylanicum identify infection-specific gene families.</title>
        <authorList>
            <person name="Schwarz E.M."/>
            <person name="Hu Y."/>
            <person name="Antoshechkin I."/>
            <person name="Miller M.M."/>
            <person name="Sternberg P.W."/>
            <person name="Aroian R.V."/>
        </authorList>
    </citation>
    <scope>NUCLEOTIDE SEQUENCE</scope>
    <source>
        <strain evidence="2">HY135</strain>
    </source>
</reference>